<organism evidence="1">
    <name type="scientific">Anguilla anguilla</name>
    <name type="common">European freshwater eel</name>
    <name type="synonym">Muraena anguilla</name>
    <dbReference type="NCBI Taxonomy" id="7936"/>
    <lineage>
        <taxon>Eukaryota</taxon>
        <taxon>Metazoa</taxon>
        <taxon>Chordata</taxon>
        <taxon>Craniata</taxon>
        <taxon>Vertebrata</taxon>
        <taxon>Euteleostomi</taxon>
        <taxon>Actinopterygii</taxon>
        <taxon>Neopterygii</taxon>
        <taxon>Teleostei</taxon>
        <taxon>Anguilliformes</taxon>
        <taxon>Anguillidae</taxon>
        <taxon>Anguilla</taxon>
    </lineage>
</organism>
<protein>
    <submittedName>
        <fullName evidence="1">Uncharacterized protein</fullName>
    </submittedName>
</protein>
<name>A0A0E9PHE2_ANGAN</name>
<evidence type="ECO:0000313" key="1">
    <source>
        <dbReference type="EMBL" id="JAH03243.1"/>
    </source>
</evidence>
<proteinExistence type="predicted"/>
<accession>A0A0E9PHE2</accession>
<dbReference type="EMBL" id="GBXM01105334">
    <property type="protein sequence ID" value="JAH03243.1"/>
    <property type="molecule type" value="Transcribed_RNA"/>
</dbReference>
<reference evidence="1" key="2">
    <citation type="journal article" date="2015" name="Fish Shellfish Immunol.">
        <title>Early steps in the European eel (Anguilla anguilla)-Vibrio vulnificus interaction in the gills: Role of the RtxA13 toxin.</title>
        <authorList>
            <person name="Callol A."/>
            <person name="Pajuelo D."/>
            <person name="Ebbesson L."/>
            <person name="Teles M."/>
            <person name="MacKenzie S."/>
            <person name="Amaro C."/>
        </authorList>
    </citation>
    <scope>NUCLEOTIDE SEQUENCE</scope>
</reference>
<dbReference type="AlphaFoldDB" id="A0A0E9PHE2"/>
<sequence>MSADALVPWGRCGLRSLNSAQTRPRALKNVDCSSPSLSLITDLAHYEERNSE</sequence>
<reference evidence="1" key="1">
    <citation type="submission" date="2014-11" db="EMBL/GenBank/DDBJ databases">
        <authorList>
            <person name="Amaro Gonzalez C."/>
        </authorList>
    </citation>
    <scope>NUCLEOTIDE SEQUENCE</scope>
</reference>